<dbReference type="Proteomes" id="UP000033101">
    <property type="component" value="Chromosome"/>
</dbReference>
<evidence type="ECO:0000313" key="4">
    <source>
        <dbReference type="Proteomes" id="UP000033101"/>
    </source>
</evidence>
<proteinExistence type="predicted"/>
<reference evidence="3 4" key="1">
    <citation type="submission" date="2014-07" db="EMBL/GenBank/DDBJ databases">
        <title>Methanogenic archaea and the global carbon cycle.</title>
        <authorList>
            <person name="Henriksen J.R."/>
            <person name="Luke J."/>
            <person name="Reinhart S."/>
            <person name="Benedict M.N."/>
            <person name="Youngblut N.D."/>
            <person name="Metcalf M.E."/>
            <person name="Whitaker R.J."/>
            <person name="Metcalf W.W."/>
        </authorList>
    </citation>
    <scope>NUCLEOTIDE SEQUENCE [LARGE SCALE GENOMIC DNA]</scope>
    <source>
        <strain evidence="3 4">HB-1</strain>
    </source>
</reference>
<dbReference type="HOGENOM" id="CLU_023194_10_0_2"/>
<evidence type="ECO:0000313" key="3">
    <source>
        <dbReference type="EMBL" id="AKB76716.1"/>
    </source>
</evidence>
<dbReference type="InterPro" id="IPR055170">
    <property type="entry name" value="GFO_IDH_MocA-like_dom"/>
</dbReference>
<dbReference type="SUPFAM" id="SSF51735">
    <property type="entry name" value="NAD(P)-binding Rossmann-fold domains"/>
    <property type="match status" value="1"/>
</dbReference>
<dbReference type="Gene3D" id="3.40.50.720">
    <property type="entry name" value="NAD(P)-binding Rossmann-like Domain"/>
    <property type="match status" value="1"/>
</dbReference>
<gene>
    <name evidence="3" type="ORF">MSHOH_0233</name>
</gene>
<feature type="domain" description="GFO/IDH/MocA-like oxidoreductase" evidence="2">
    <location>
        <begin position="129"/>
        <end position="236"/>
    </location>
</feature>
<dbReference type="Gene3D" id="3.30.360.10">
    <property type="entry name" value="Dihydrodipicolinate Reductase, domain 2"/>
    <property type="match status" value="1"/>
</dbReference>
<accession>A0A0E3S819</accession>
<evidence type="ECO:0000259" key="2">
    <source>
        <dbReference type="Pfam" id="PF22725"/>
    </source>
</evidence>
<dbReference type="EMBL" id="CP009516">
    <property type="protein sequence ID" value="AKB76716.1"/>
    <property type="molecule type" value="Genomic_DNA"/>
</dbReference>
<dbReference type="RefSeq" id="WP_082089192.1">
    <property type="nucleotide sequence ID" value="NZ_BBCW01000047.1"/>
</dbReference>
<dbReference type="OrthoDB" id="25239at2157"/>
<dbReference type="NCBIfam" id="NF040723">
    <property type="entry name" value="UDP-GlcNAcDh_Arch"/>
    <property type="match status" value="1"/>
</dbReference>
<dbReference type="STRING" id="1434110.MSHOH_0233"/>
<dbReference type="GeneID" id="24829352"/>
<sequence>MINVGVVGTGYMGENHIRIYSEMEDVRLTGISDPNSSRVKELAARYDTLPFADHKKMFEKIKLDAISIAAPTTLHCPIVLDALEAGIDVLVEKPIADSVENATAMIESAEEMDRHLMVGHIERFNPAVLKLKEIINSGILGKIVSISTRRVGPYNPRIRDVGVILDIGVHDIDIISFVYGMKIKQVYAVAGSDIHSSEDHATVHLRLNHEYSGLLETNWLTPHKIRKLTAVGLKGVAYLDYLDQSVELHDDSWVWKAKVERAEPLQKELSHFIGCSRDGTCPRPSGEEGKHALEVALAAIRSYREERMIEI</sequence>
<dbReference type="PANTHER" id="PTHR43377:SF1">
    <property type="entry name" value="BILIVERDIN REDUCTASE A"/>
    <property type="match status" value="1"/>
</dbReference>
<dbReference type="InterPro" id="IPR000683">
    <property type="entry name" value="Gfo/Idh/MocA-like_OxRdtase_N"/>
</dbReference>
<keyword evidence="4" id="KW-1185">Reference proteome</keyword>
<dbReference type="InterPro" id="IPR051450">
    <property type="entry name" value="Gfo/Idh/MocA_Oxidoreductases"/>
</dbReference>
<organism evidence="3 4">
    <name type="scientific">Methanosarcina horonobensis HB-1 = JCM 15518</name>
    <dbReference type="NCBI Taxonomy" id="1434110"/>
    <lineage>
        <taxon>Archaea</taxon>
        <taxon>Methanobacteriati</taxon>
        <taxon>Methanobacteriota</taxon>
        <taxon>Stenosarchaea group</taxon>
        <taxon>Methanomicrobia</taxon>
        <taxon>Methanosarcinales</taxon>
        <taxon>Methanosarcinaceae</taxon>
        <taxon>Methanosarcina</taxon>
    </lineage>
</organism>
<dbReference type="PANTHER" id="PTHR43377">
    <property type="entry name" value="BILIVERDIN REDUCTASE A"/>
    <property type="match status" value="1"/>
</dbReference>
<dbReference type="AlphaFoldDB" id="A0A0E3S819"/>
<dbReference type="KEGG" id="mhor:MSHOH_0233"/>
<dbReference type="Pfam" id="PF22725">
    <property type="entry name" value="GFO_IDH_MocA_C3"/>
    <property type="match status" value="1"/>
</dbReference>
<evidence type="ECO:0000259" key="1">
    <source>
        <dbReference type="Pfam" id="PF01408"/>
    </source>
</evidence>
<dbReference type="SUPFAM" id="SSF55347">
    <property type="entry name" value="Glyceraldehyde-3-phosphate dehydrogenase-like, C-terminal domain"/>
    <property type="match status" value="1"/>
</dbReference>
<protein>
    <submittedName>
        <fullName evidence="3">Myo-inositol 2-dehydrogenase</fullName>
    </submittedName>
</protein>
<feature type="domain" description="Gfo/Idh/MocA-like oxidoreductase N-terminal" evidence="1">
    <location>
        <begin position="2"/>
        <end position="120"/>
    </location>
</feature>
<dbReference type="InterPro" id="IPR053561">
    <property type="entry name" value="UDP-GlcNAc_3-dehydrogenase"/>
</dbReference>
<name>A0A0E3S819_9EURY</name>
<dbReference type="Pfam" id="PF01408">
    <property type="entry name" value="GFO_IDH_MocA"/>
    <property type="match status" value="1"/>
</dbReference>
<dbReference type="PATRIC" id="fig|1434110.4.peg.265"/>
<dbReference type="InterPro" id="IPR036291">
    <property type="entry name" value="NAD(P)-bd_dom_sf"/>
</dbReference>
<dbReference type="GO" id="GO:0000166">
    <property type="term" value="F:nucleotide binding"/>
    <property type="evidence" value="ECO:0007669"/>
    <property type="project" value="InterPro"/>
</dbReference>